<feature type="transmembrane region" description="Helical" evidence="7">
    <location>
        <begin position="201"/>
        <end position="222"/>
    </location>
</feature>
<organism evidence="9 10">
    <name type="scientific">Alicyclobacillus fastidiosus</name>
    <dbReference type="NCBI Taxonomy" id="392011"/>
    <lineage>
        <taxon>Bacteria</taxon>
        <taxon>Bacillati</taxon>
        <taxon>Bacillota</taxon>
        <taxon>Bacilli</taxon>
        <taxon>Bacillales</taxon>
        <taxon>Alicyclobacillaceae</taxon>
        <taxon>Alicyclobacillus</taxon>
    </lineage>
</organism>
<comment type="subcellular location">
    <subcellularLocation>
        <location evidence="1 7">Cell membrane</location>
        <topology evidence="1 7">Multi-pass membrane protein</topology>
    </subcellularLocation>
</comment>
<comment type="similarity">
    <text evidence="7">Belongs to the binding-protein-dependent transport system permease family.</text>
</comment>
<feature type="transmembrane region" description="Helical" evidence="7">
    <location>
        <begin position="248"/>
        <end position="270"/>
    </location>
</feature>
<evidence type="ECO:0000259" key="8">
    <source>
        <dbReference type="PROSITE" id="PS50928"/>
    </source>
</evidence>
<accession>A0ABV5ABA5</accession>
<evidence type="ECO:0000256" key="7">
    <source>
        <dbReference type="RuleBase" id="RU363032"/>
    </source>
</evidence>
<dbReference type="Proteomes" id="UP001579974">
    <property type="component" value="Unassembled WGS sequence"/>
</dbReference>
<gene>
    <name evidence="9" type="ORF">KKP3000_002816</name>
</gene>
<feature type="transmembrane region" description="Helical" evidence="7">
    <location>
        <begin position="59"/>
        <end position="83"/>
    </location>
</feature>
<dbReference type="PROSITE" id="PS50928">
    <property type="entry name" value="ABC_TM1"/>
    <property type="match status" value="1"/>
</dbReference>
<evidence type="ECO:0000256" key="2">
    <source>
        <dbReference type="ARBA" id="ARBA00022448"/>
    </source>
</evidence>
<proteinExistence type="inferred from homology"/>
<keyword evidence="6 7" id="KW-0472">Membrane</keyword>
<dbReference type="PANTHER" id="PTHR43005">
    <property type="entry name" value="BLR7065 PROTEIN"/>
    <property type="match status" value="1"/>
</dbReference>
<dbReference type="EMBL" id="JBDXSU010000003">
    <property type="protein sequence ID" value="MFB5189544.1"/>
    <property type="molecule type" value="Genomic_DNA"/>
</dbReference>
<evidence type="ECO:0000256" key="4">
    <source>
        <dbReference type="ARBA" id="ARBA00022692"/>
    </source>
</evidence>
<keyword evidence="10" id="KW-1185">Reference proteome</keyword>
<sequence length="277" mass="30749">MLPSWVLLLVFFFVPILLTFYFAFTNLSLTGAASASTQFVGFRNFASMFADPTFRVSVLRTLVFLIFSAIVGQQLLGLILAVLMNERNRTFRSVIGVLVLAGWVTPEIVVAFIFFAFFSDTGTLDSILHWFHIKPIAWLYTFPMVAVVIANIWHGTAFSMLVYQAALGDVPKEILESAMMDGAGRFQRLWRVTLPVIRGSVATNMVLITLQTLGLFTLIFSLTGGGPGNKTETLPIYMYQQAFADYQLGYGTAISLILLLIGIIASVVYIRTLKVEL</sequence>
<evidence type="ECO:0000256" key="1">
    <source>
        <dbReference type="ARBA" id="ARBA00004651"/>
    </source>
</evidence>
<evidence type="ECO:0000313" key="9">
    <source>
        <dbReference type="EMBL" id="MFB5189544.1"/>
    </source>
</evidence>
<reference evidence="9 10" key="1">
    <citation type="journal article" date="2024" name="Int. J. Mol. Sci.">
        <title>Exploration of Alicyclobacillus spp. Genome in Search of Antibiotic Resistance.</title>
        <authorList>
            <person name="Bucka-Kolendo J."/>
            <person name="Kiousi D.E."/>
            <person name="Dekowska A."/>
            <person name="Mikolajczuk-Szczyrba A."/>
            <person name="Karadedos D.M."/>
            <person name="Michael P."/>
            <person name="Galanis A."/>
            <person name="Sokolowska B."/>
        </authorList>
    </citation>
    <scope>NUCLEOTIDE SEQUENCE [LARGE SCALE GENOMIC DNA]</scope>
    <source>
        <strain evidence="9 10">KKP 3000</strain>
    </source>
</reference>
<dbReference type="Pfam" id="PF00528">
    <property type="entry name" value="BPD_transp_1"/>
    <property type="match status" value="1"/>
</dbReference>
<name>A0ABV5ABA5_9BACL</name>
<dbReference type="InterPro" id="IPR035906">
    <property type="entry name" value="MetI-like_sf"/>
</dbReference>
<evidence type="ECO:0000256" key="5">
    <source>
        <dbReference type="ARBA" id="ARBA00022989"/>
    </source>
</evidence>
<keyword evidence="4 7" id="KW-0812">Transmembrane</keyword>
<keyword evidence="3" id="KW-1003">Cell membrane</keyword>
<keyword evidence="2 7" id="KW-0813">Transport</keyword>
<evidence type="ECO:0000256" key="6">
    <source>
        <dbReference type="ARBA" id="ARBA00023136"/>
    </source>
</evidence>
<dbReference type="SUPFAM" id="SSF161098">
    <property type="entry name" value="MetI-like"/>
    <property type="match status" value="1"/>
</dbReference>
<comment type="caution">
    <text evidence="9">The sequence shown here is derived from an EMBL/GenBank/DDBJ whole genome shotgun (WGS) entry which is preliminary data.</text>
</comment>
<dbReference type="PANTHER" id="PTHR43005:SF1">
    <property type="entry name" value="SPERMIDINE_PUTRESCINE TRANSPORT SYSTEM PERMEASE PROTEIN"/>
    <property type="match status" value="1"/>
</dbReference>
<dbReference type="CDD" id="cd06261">
    <property type="entry name" value="TM_PBP2"/>
    <property type="match status" value="1"/>
</dbReference>
<dbReference type="InterPro" id="IPR000515">
    <property type="entry name" value="MetI-like"/>
</dbReference>
<evidence type="ECO:0000256" key="3">
    <source>
        <dbReference type="ARBA" id="ARBA00022475"/>
    </source>
</evidence>
<protein>
    <submittedName>
        <fullName evidence="9">Sugar ABC transporter permease</fullName>
    </submittedName>
</protein>
<keyword evidence="5 7" id="KW-1133">Transmembrane helix</keyword>
<dbReference type="RefSeq" id="WP_275476868.1">
    <property type="nucleotide sequence ID" value="NZ_CP162940.1"/>
</dbReference>
<feature type="transmembrane region" description="Helical" evidence="7">
    <location>
        <begin position="95"/>
        <end position="118"/>
    </location>
</feature>
<evidence type="ECO:0000313" key="10">
    <source>
        <dbReference type="Proteomes" id="UP001579974"/>
    </source>
</evidence>
<feature type="domain" description="ABC transmembrane type-1" evidence="8">
    <location>
        <begin position="59"/>
        <end position="269"/>
    </location>
</feature>
<feature type="transmembrane region" description="Helical" evidence="7">
    <location>
        <begin position="138"/>
        <end position="163"/>
    </location>
</feature>
<dbReference type="Gene3D" id="1.10.3720.10">
    <property type="entry name" value="MetI-like"/>
    <property type="match status" value="1"/>
</dbReference>